<evidence type="ECO:0000259" key="3">
    <source>
        <dbReference type="PROSITE" id="PS50090"/>
    </source>
</evidence>
<protein>
    <submittedName>
        <fullName evidence="5">Myb-like protein AA</fullName>
    </submittedName>
</protein>
<dbReference type="GO" id="GO:0000978">
    <property type="term" value="F:RNA polymerase II cis-regulatory region sequence-specific DNA binding"/>
    <property type="evidence" value="ECO:0007669"/>
    <property type="project" value="TreeGrafter"/>
</dbReference>
<dbReference type="PROSITE" id="PS51294">
    <property type="entry name" value="HTH_MYB"/>
    <property type="match status" value="2"/>
</dbReference>
<evidence type="ECO:0000256" key="2">
    <source>
        <dbReference type="ARBA" id="ARBA00023125"/>
    </source>
</evidence>
<accession>A0A833RD33</accession>
<dbReference type="FunFam" id="1.10.10.60:FF:000010">
    <property type="entry name" value="Transcriptional activator Myb isoform A"/>
    <property type="match status" value="1"/>
</dbReference>
<sequence length="172" mass="19715">MSSNDTQYLPANTRIHWTPEEDELLKELVKKHGEGKWALLAKHFPSRNGKQLRKRWMNHCRPHIKDEKWTEEEDAIIISAHSQFGNQWAKIAQLLPGRTENGVKNHWNTNRRKNLAKNLAKNFINNRHSKPIGSLQQYIGSLLQDDIATTSTANGAIPENAEPGMHANLQQD</sequence>
<dbReference type="EMBL" id="SWLB01000006">
    <property type="protein sequence ID" value="KAF3337563.1"/>
    <property type="molecule type" value="Genomic_DNA"/>
</dbReference>
<dbReference type="SUPFAM" id="SSF46689">
    <property type="entry name" value="Homeodomain-like"/>
    <property type="match status" value="1"/>
</dbReference>
<dbReference type="PANTHER" id="PTHR45614:SF25">
    <property type="entry name" value="MYB PROTEIN"/>
    <property type="match status" value="1"/>
</dbReference>
<dbReference type="InterPro" id="IPR001005">
    <property type="entry name" value="SANT/Myb"/>
</dbReference>
<dbReference type="GO" id="GO:0005634">
    <property type="term" value="C:nucleus"/>
    <property type="evidence" value="ECO:0007669"/>
    <property type="project" value="TreeGrafter"/>
</dbReference>
<dbReference type="Gene3D" id="1.10.10.60">
    <property type="entry name" value="Homeodomain-like"/>
    <property type="match status" value="2"/>
</dbReference>
<dbReference type="AlphaFoldDB" id="A0A833RD33"/>
<keyword evidence="6" id="KW-1185">Reference proteome</keyword>
<gene>
    <name evidence="5" type="ORF">FCM35_KLT18150</name>
</gene>
<dbReference type="SMART" id="SM00717">
    <property type="entry name" value="SANT"/>
    <property type="match status" value="2"/>
</dbReference>
<name>A0A833RD33_9POAL</name>
<comment type="caution">
    <text evidence="5">The sequence shown here is derived from an EMBL/GenBank/DDBJ whole genome shotgun (WGS) entry which is preliminary data.</text>
</comment>
<evidence type="ECO:0000313" key="5">
    <source>
        <dbReference type="EMBL" id="KAF3337563.1"/>
    </source>
</evidence>
<organism evidence="5 6">
    <name type="scientific">Carex littledalei</name>
    <dbReference type="NCBI Taxonomy" id="544730"/>
    <lineage>
        <taxon>Eukaryota</taxon>
        <taxon>Viridiplantae</taxon>
        <taxon>Streptophyta</taxon>
        <taxon>Embryophyta</taxon>
        <taxon>Tracheophyta</taxon>
        <taxon>Spermatophyta</taxon>
        <taxon>Magnoliopsida</taxon>
        <taxon>Liliopsida</taxon>
        <taxon>Poales</taxon>
        <taxon>Cyperaceae</taxon>
        <taxon>Cyperoideae</taxon>
        <taxon>Cariceae</taxon>
        <taxon>Carex</taxon>
        <taxon>Carex subgen. Euthyceras</taxon>
    </lineage>
</organism>
<dbReference type="InterPro" id="IPR017930">
    <property type="entry name" value="Myb_dom"/>
</dbReference>
<dbReference type="OrthoDB" id="2143914at2759"/>
<feature type="domain" description="Myb-like" evidence="3">
    <location>
        <begin position="61"/>
        <end position="111"/>
    </location>
</feature>
<dbReference type="CDD" id="cd00167">
    <property type="entry name" value="SANT"/>
    <property type="match status" value="2"/>
</dbReference>
<evidence type="ECO:0000256" key="1">
    <source>
        <dbReference type="ARBA" id="ARBA00022737"/>
    </source>
</evidence>
<reference evidence="5" key="1">
    <citation type="submission" date="2020-01" db="EMBL/GenBank/DDBJ databases">
        <title>Genome sequence of Kobresia littledalei, the first chromosome-level genome in the family Cyperaceae.</title>
        <authorList>
            <person name="Qu G."/>
        </authorList>
    </citation>
    <scope>NUCLEOTIDE SEQUENCE</scope>
    <source>
        <strain evidence="5">C.B.Clarke</strain>
        <tissue evidence="5">Leaf</tissue>
    </source>
</reference>
<dbReference type="InterPro" id="IPR050560">
    <property type="entry name" value="MYB_TF"/>
</dbReference>
<keyword evidence="2" id="KW-0238">DNA-binding</keyword>
<evidence type="ECO:0000313" key="6">
    <source>
        <dbReference type="Proteomes" id="UP000623129"/>
    </source>
</evidence>
<feature type="domain" description="HTH myb-type" evidence="4">
    <location>
        <begin position="61"/>
        <end position="115"/>
    </location>
</feature>
<dbReference type="PANTHER" id="PTHR45614">
    <property type="entry name" value="MYB PROTEIN-RELATED"/>
    <property type="match status" value="1"/>
</dbReference>
<keyword evidence="1" id="KW-0677">Repeat</keyword>
<dbReference type="GO" id="GO:0000981">
    <property type="term" value="F:DNA-binding transcription factor activity, RNA polymerase II-specific"/>
    <property type="evidence" value="ECO:0007669"/>
    <property type="project" value="TreeGrafter"/>
</dbReference>
<dbReference type="InterPro" id="IPR009057">
    <property type="entry name" value="Homeodomain-like_sf"/>
</dbReference>
<dbReference type="PROSITE" id="PS50090">
    <property type="entry name" value="MYB_LIKE"/>
    <property type="match status" value="2"/>
</dbReference>
<dbReference type="Proteomes" id="UP000623129">
    <property type="component" value="Unassembled WGS sequence"/>
</dbReference>
<dbReference type="Pfam" id="PF00249">
    <property type="entry name" value="Myb_DNA-binding"/>
    <property type="match status" value="2"/>
</dbReference>
<proteinExistence type="predicted"/>
<feature type="domain" description="HTH myb-type" evidence="4">
    <location>
        <begin position="17"/>
        <end position="59"/>
    </location>
</feature>
<feature type="domain" description="Myb-like" evidence="3">
    <location>
        <begin position="9"/>
        <end position="60"/>
    </location>
</feature>
<evidence type="ECO:0000259" key="4">
    <source>
        <dbReference type="PROSITE" id="PS51294"/>
    </source>
</evidence>